<dbReference type="EMBL" id="FOFR01000019">
    <property type="protein sequence ID" value="SES00674.1"/>
    <property type="molecule type" value="Genomic_DNA"/>
</dbReference>
<dbReference type="Pfam" id="PF08281">
    <property type="entry name" value="Sigma70_r4_2"/>
    <property type="match status" value="1"/>
</dbReference>
<organism evidence="8 9">
    <name type="scientific">Lentzea xinjiangensis</name>
    <dbReference type="NCBI Taxonomy" id="402600"/>
    <lineage>
        <taxon>Bacteria</taxon>
        <taxon>Bacillati</taxon>
        <taxon>Actinomycetota</taxon>
        <taxon>Actinomycetes</taxon>
        <taxon>Pseudonocardiales</taxon>
        <taxon>Pseudonocardiaceae</taxon>
        <taxon>Lentzea</taxon>
    </lineage>
</organism>
<keyword evidence="2" id="KW-0805">Transcription regulation</keyword>
<dbReference type="GO" id="GO:0006352">
    <property type="term" value="P:DNA-templated transcription initiation"/>
    <property type="evidence" value="ECO:0007669"/>
    <property type="project" value="InterPro"/>
</dbReference>
<gene>
    <name evidence="8" type="ORF">SAMN05216188_11972</name>
</gene>
<keyword evidence="9" id="KW-1185">Reference proteome</keyword>
<dbReference type="RefSeq" id="WP_245778186.1">
    <property type="nucleotide sequence ID" value="NZ_FOFR01000019.1"/>
</dbReference>
<dbReference type="InterPro" id="IPR013325">
    <property type="entry name" value="RNA_pol_sigma_r2"/>
</dbReference>
<comment type="similarity">
    <text evidence="1">Belongs to the sigma-70 factor family. ECF subfamily.</text>
</comment>
<dbReference type="InterPro" id="IPR007627">
    <property type="entry name" value="RNA_pol_sigma70_r2"/>
</dbReference>
<proteinExistence type="inferred from homology"/>
<dbReference type="PANTHER" id="PTHR43133">
    <property type="entry name" value="RNA POLYMERASE ECF-TYPE SIGMA FACTO"/>
    <property type="match status" value="1"/>
</dbReference>
<dbReference type="InterPro" id="IPR013249">
    <property type="entry name" value="RNA_pol_sigma70_r4_t2"/>
</dbReference>
<feature type="domain" description="RNA polymerase sigma-70 region 2" evidence="6">
    <location>
        <begin position="45"/>
        <end position="112"/>
    </location>
</feature>
<dbReference type="Proteomes" id="UP000199352">
    <property type="component" value="Unassembled WGS sequence"/>
</dbReference>
<dbReference type="NCBIfam" id="TIGR02937">
    <property type="entry name" value="sigma70-ECF"/>
    <property type="match status" value="1"/>
</dbReference>
<dbReference type="Pfam" id="PF04542">
    <property type="entry name" value="Sigma70_r2"/>
    <property type="match status" value="1"/>
</dbReference>
<evidence type="ECO:0000256" key="5">
    <source>
        <dbReference type="ARBA" id="ARBA00023163"/>
    </source>
</evidence>
<dbReference type="SUPFAM" id="SSF88946">
    <property type="entry name" value="Sigma2 domain of RNA polymerase sigma factors"/>
    <property type="match status" value="1"/>
</dbReference>
<dbReference type="InterPro" id="IPR013324">
    <property type="entry name" value="RNA_pol_sigma_r3/r4-like"/>
</dbReference>
<accession>A0A1H9TUE2</accession>
<reference evidence="9" key="1">
    <citation type="submission" date="2016-10" db="EMBL/GenBank/DDBJ databases">
        <authorList>
            <person name="Varghese N."/>
            <person name="Submissions S."/>
        </authorList>
    </citation>
    <scope>NUCLEOTIDE SEQUENCE [LARGE SCALE GENOMIC DNA]</scope>
    <source>
        <strain evidence="9">CGMCC 4.3525</strain>
    </source>
</reference>
<dbReference type="Gene3D" id="1.10.1740.10">
    <property type="match status" value="1"/>
</dbReference>
<dbReference type="InterPro" id="IPR036388">
    <property type="entry name" value="WH-like_DNA-bd_sf"/>
</dbReference>
<evidence type="ECO:0000259" key="7">
    <source>
        <dbReference type="Pfam" id="PF08281"/>
    </source>
</evidence>
<keyword evidence="4" id="KW-0238">DNA-binding</keyword>
<dbReference type="GO" id="GO:0016987">
    <property type="term" value="F:sigma factor activity"/>
    <property type="evidence" value="ECO:0007669"/>
    <property type="project" value="UniProtKB-KW"/>
</dbReference>
<evidence type="ECO:0000259" key="6">
    <source>
        <dbReference type="Pfam" id="PF04542"/>
    </source>
</evidence>
<evidence type="ECO:0000256" key="3">
    <source>
        <dbReference type="ARBA" id="ARBA00023082"/>
    </source>
</evidence>
<evidence type="ECO:0000313" key="8">
    <source>
        <dbReference type="EMBL" id="SES00674.1"/>
    </source>
</evidence>
<protein>
    <submittedName>
        <fullName evidence="8">RNA polymerase sigma-70 factor, ECF subfamily</fullName>
    </submittedName>
</protein>
<feature type="domain" description="RNA polymerase sigma factor 70 region 4 type 2" evidence="7">
    <location>
        <begin position="139"/>
        <end position="191"/>
    </location>
</feature>
<evidence type="ECO:0000256" key="1">
    <source>
        <dbReference type="ARBA" id="ARBA00010641"/>
    </source>
</evidence>
<keyword evidence="5" id="KW-0804">Transcription</keyword>
<sequence length="202" mass="22964">MLKRQQNKFRPIRPLLGAELAFRSDDGELMAITGKRGDLDLREVYAAHGPEIYRFALRQLGDGQAAEEAVQEVFLRAWRSAERFDPSRASLRVWLFAIARNVVIDEARARARHNRRLHAVAANPPTNISDFADAVLDQRLVEEALLRISDNHRVALVETYLRGRSYRDVAAEVGVSQVTLRSRVFFGLKALRLAMEEMGVRL</sequence>
<evidence type="ECO:0000256" key="2">
    <source>
        <dbReference type="ARBA" id="ARBA00023015"/>
    </source>
</evidence>
<dbReference type="Gene3D" id="1.10.10.10">
    <property type="entry name" value="Winged helix-like DNA-binding domain superfamily/Winged helix DNA-binding domain"/>
    <property type="match status" value="1"/>
</dbReference>
<dbReference type="PANTHER" id="PTHR43133:SF52">
    <property type="entry name" value="ECF RNA POLYMERASE SIGMA FACTOR SIGL"/>
    <property type="match status" value="1"/>
</dbReference>
<dbReference type="GO" id="GO:0003677">
    <property type="term" value="F:DNA binding"/>
    <property type="evidence" value="ECO:0007669"/>
    <property type="project" value="UniProtKB-KW"/>
</dbReference>
<dbReference type="STRING" id="402600.SAMN05216188_11972"/>
<dbReference type="SUPFAM" id="SSF88659">
    <property type="entry name" value="Sigma3 and sigma4 domains of RNA polymerase sigma factors"/>
    <property type="match status" value="1"/>
</dbReference>
<name>A0A1H9TUE2_9PSEU</name>
<evidence type="ECO:0000256" key="4">
    <source>
        <dbReference type="ARBA" id="ARBA00023125"/>
    </source>
</evidence>
<dbReference type="AlphaFoldDB" id="A0A1H9TUE2"/>
<dbReference type="InterPro" id="IPR014284">
    <property type="entry name" value="RNA_pol_sigma-70_dom"/>
</dbReference>
<keyword evidence="3" id="KW-0731">Sigma factor</keyword>
<dbReference type="InterPro" id="IPR039425">
    <property type="entry name" value="RNA_pol_sigma-70-like"/>
</dbReference>
<evidence type="ECO:0000313" key="9">
    <source>
        <dbReference type="Proteomes" id="UP000199352"/>
    </source>
</evidence>